<dbReference type="NCBIfam" id="NF002223">
    <property type="entry name" value="PRK01117.1"/>
    <property type="match status" value="1"/>
</dbReference>
<dbReference type="UniPathway" id="UPA00075">
    <property type="reaction ID" value="UER00335"/>
</dbReference>
<protein>
    <recommendedName>
        <fullName evidence="8 9">Adenylosuccinate synthetase</fullName>
        <shortName evidence="8">AMPSase</shortName>
        <shortName evidence="8">AdSS</shortName>
        <ecNumber evidence="8 9">6.3.4.4</ecNumber>
    </recommendedName>
    <alternativeName>
        <fullName evidence="8">IMP--aspartate ligase</fullName>
    </alternativeName>
</protein>
<dbReference type="EMBL" id="MGEF01000037">
    <property type="protein sequence ID" value="OGL78226.1"/>
    <property type="molecule type" value="Genomic_DNA"/>
</dbReference>
<dbReference type="PROSITE" id="PS01266">
    <property type="entry name" value="ADENYLOSUCCIN_SYN_1"/>
    <property type="match status" value="1"/>
</dbReference>
<keyword evidence="6 8" id="KW-0460">Magnesium</keyword>
<dbReference type="NCBIfam" id="TIGR00184">
    <property type="entry name" value="purA"/>
    <property type="match status" value="1"/>
</dbReference>
<comment type="catalytic activity">
    <reaction evidence="8 9">
        <text>IMP + L-aspartate + GTP = N(6)-(1,2-dicarboxyethyl)-AMP + GDP + phosphate + 2 H(+)</text>
        <dbReference type="Rhea" id="RHEA:15753"/>
        <dbReference type="ChEBI" id="CHEBI:15378"/>
        <dbReference type="ChEBI" id="CHEBI:29991"/>
        <dbReference type="ChEBI" id="CHEBI:37565"/>
        <dbReference type="ChEBI" id="CHEBI:43474"/>
        <dbReference type="ChEBI" id="CHEBI:57567"/>
        <dbReference type="ChEBI" id="CHEBI:58053"/>
        <dbReference type="ChEBI" id="CHEBI:58189"/>
        <dbReference type="EC" id="6.3.4.4"/>
    </reaction>
</comment>
<comment type="function">
    <text evidence="8">Plays an important role in the de novo pathway of purine nucleotide biosynthesis. Catalyzes the first committed step in the biosynthesis of AMP from IMP.</text>
</comment>
<evidence type="ECO:0000313" key="10">
    <source>
        <dbReference type="EMBL" id="OGL78226.1"/>
    </source>
</evidence>
<feature type="binding site" description="in other chain" evidence="8">
    <location>
        <position position="244"/>
    </location>
    <ligand>
        <name>IMP</name>
        <dbReference type="ChEBI" id="CHEBI:58053"/>
        <note>ligand shared between dimeric partners</note>
    </ligand>
</feature>
<dbReference type="Gene3D" id="3.90.170.10">
    <property type="entry name" value="Adenylosuccinate Synthetase, subunit A, domain 3"/>
    <property type="match status" value="1"/>
</dbReference>
<feature type="active site" description="Proton donor" evidence="8">
    <location>
        <position position="45"/>
    </location>
</feature>
<gene>
    <name evidence="8" type="primary">purA</name>
    <name evidence="10" type="ORF">A3J43_03635</name>
</gene>
<dbReference type="SMART" id="SM00788">
    <property type="entry name" value="Adenylsucc_synt"/>
    <property type="match status" value="1"/>
</dbReference>
<dbReference type="SUPFAM" id="SSF52540">
    <property type="entry name" value="P-loop containing nucleoside triphosphate hydrolases"/>
    <property type="match status" value="1"/>
</dbReference>
<dbReference type="PANTHER" id="PTHR11846:SF0">
    <property type="entry name" value="ADENYLOSUCCINATE SYNTHETASE"/>
    <property type="match status" value="1"/>
</dbReference>
<feature type="binding site" evidence="8">
    <location>
        <begin position="424"/>
        <end position="426"/>
    </location>
    <ligand>
        <name>GTP</name>
        <dbReference type="ChEBI" id="CHEBI:37565"/>
    </ligand>
</feature>
<keyword evidence="3 8" id="KW-0479">Metal-binding</keyword>
<comment type="cofactor">
    <cofactor evidence="8">
        <name>Mg(2+)</name>
        <dbReference type="ChEBI" id="CHEBI:18420"/>
    </cofactor>
    <text evidence="8">Binds 1 Mg(2+) ion per subunit.</text>
</comment>
<dbReference type="CDD" id="cd03108">
    <property type="entry name" value="AdSS"/>
    <property type="match status" value="1"/>
</dbReference>
<comment type="similarity">
    <text evidence="8 9">Belongs to the adenylosuccinate synthetase family.</text>
</comment>
<keyword evidence="7 8" id="KW-0342">GTP-binding</keyword>
<dbReference type="STRING" id="1802397.A3J43_03635"/>
<feature type="binding site" description="in other chain" evidence="8">
    <location>
        <position position="308"/>
    </location>
    <ligand>
        <name>IMP</name>
        <dbReference type="ChEBI" id="CHEBI:58053"/>
        <note>ligand shared between dimeric partners</note>
    </ligand>
</feature>
<evidence type="ECO:0000256" key="7">
    <source>
        <dbReference type="ARBA" id="ARBA00023134"/>
    </source>
</evidence>
<dbReference type="EC" id="6.3.4.4" evidence="8 9"/>
<accession>A0A1F7UIX2</accession>
<feature type="active site" description="Proton acceptor" evidence="8">
    <location>
        <position position="17"/>
    </location>
</feature>
<comment type="subunit">
    <text evidence="1 8">Homodimer.</text>
</comment>
<dbReference type="FunFam" id="3.90.170.10:FF:000001">
    <property type="entry name" value="Adenylosuccinate synthetase"/>
    <property type="match status" value="1"/>
</dbReference>
<dbReference type="PANTHER" id="PTHR11846">
    <property type="entry name" value="ADENYLOSUCCINATE SYNTHETASE"/>
    <property type="match status" value="1"/>
</dbReference>
<dbReference type="InterPro" id="IPR042111">
    <property type="entry name" value="Adenylosuccinate_synth_dom3"/>
</dbReference>
<dbReference type="GO" id="GO:0005737">
    <property type="term" value="C:cytoplasm"/>
    <property type="evidence" value="ECO:0007669"/>
    <property type="project" value="UniProtKB-SubCell"/>
</dbReference>
<dbReference type="Proteomes" id="UP000176604">
    <property type="component" value="Unassembled WGS sequence"/>
</dbReference>
<evidence type="ECO:0000256" key="6">
    <source>
        <dbReference type="ARBA" id="ARBA00022842"/>
    </source>
</evidence>
<feature type="binding site" evidence="8">
    <location>
        <begin position="304"/>
        <end position="310"/>
    </location>
    <ligand>
        <name>substrate</name>
    </ligand>
</feature>
<dbReference type="HAMAP" id="MF_00011">
    <property type="entry name" value="Adenylosucc_synth"/>
    <property type="match status" value="1"/>
</dbReference>
<dbReference type="Gene3D" id="3.40.440.10">
    <property type="entry name" value="Adenylosuccinate Synthetase, subunit A, domain 1"/>
    <property type="match status" value="1"/>
</dbReference>
<dbReference type="InterPro" id="IPR027417">
    <property type="entry name" value="P-loop_NTPase"/>
</dbReference>
<dbReference type="Gene3D" id="1.10.300.10">
    <property type="entry name" value="Adenylosuccinate Synthetase, subunit A, domain 2"/>
    <property type="match status" value="1"/>
</dbReference>
<keyword evidence="5 8" id="KW-0658">Purine biosynthesis</keyword>
<feature type="binding site" evidence="8">
    <location>
        <begin position="16"/>
        <end position="22"/>
    </location>
    <ligand>
        <name>GTP</name>
        <dbReference type="ChEBI" id="CHEBI:37565"/>
    </ligand>
</feature>
<feature type="binding site" evidence="8">
    <location>
        <position position="44"/>
    </location>
    <ligand>
        <name>Mg(2+)</name>
        <dbReference type="ChEBI" id="CHEBI:18420"/>
    </ligand>
</feature>
<name>A0A1F7UIX2_9BACT</name>
<feature type="binding site" evidence="8">
    <location>
        <begin position="44"/>
        <end position="46"/>
    </location>
    <ligand>
        <name>GTP</name>
        <dbReference type="ChEBI" id="CHEBI:37565"/>
    </ligand>
</feature>
<dbReference type="InterPro" id="IPR042110">
    <property type="entry name" value="Adenylosuccinate_synth_dom2"/>
</dbReference>
<dbReference type="GO" id="GO:0044208">
    <property type="term" value="P:'de novo' AMP biosynthetic process"/>
    <property type="evidence" value="ECO:0007669"/>
    <property type="project" value="UniProtKB-UniRule"/>
</dbReference>
<evidence type="ECO:0000313" key="11">
    <source>
        <dbReference type="Proteomes" id="UP000176604"/>
    </source>
</evidence>
<evidence type="ECO:0000256" key="8">
    <source>
        <dbReference type="HAMAP-Rule" id="MF_00011"/>
    </source>
</evidence>
<evidence type="ECO:0000256" key="2">
    <source>
        <dbReference type="ARBA" id="ARBA00022598"/>
    </source>
</evidence>
<dbReference type="AlphaFoldDB" id="A0A1F7UIX2"/>
<evidence type="ECO:0000256" key="5">
    <source>
        <dbReference type="ARBA" id="ARBA00022755"/>
    </source>
</evidence>
<feature type="binding site" description="in other chain" evidence="8">
    <location>
        <begin position="42"/>
        <end position="45"/>
    </location>
    <ligand>
        <name>IMP</name>
        <dbReference type="ChEBI" id="CHEBI:58053"/>
        <note>ligand shared between dimeric partners</note>
    </ligand>
</feature>
<sequence>MYKLPQTLVVIGAQWGDEGKGKITDYFARQMDYVVRFQGGNNAGHTVVHGGKTFKFHLLPSGVLYSGKTIVIGNGVVIDPRVLFEEIATVKRLGYRPLLKVSERAHIIFPFQVLMDAEGEQYKPGRALSALSTKRGIWPTYADKAARVGIRVVDLINPRVFRQKYDLLFDVQLKKLKAIYGYAGKLKKENIYRAYLAHGRKLKPFACDTSLLIDQALQHKKRILFEGAQGTCLDLDHGVYPYTTSSNTIAGAACAGVGIGPQHLHEMMGVVKAYVSRVGGGYLPTELNNKLGDWIREKGAEYGTTTGRARRIGWLDLVQLRLAKRVNGLTSMALTKIDILGGLDELKICTAYKLGNKIVSEMPADLTRYAACRPVYRAFKGWPAITDHDKKRMLKGGFRTLPSSMQRYIRFIEQSLKLPVTLISLGAEREATIIR</sequence>
<proteinExistence type="inferred from homology"/>
<keyword evidence="4 8" id="KW-0547">Nucleotide-binding</keyword>
<dbReference type="GO" id="GO:0000287">
    <property type="term" value="F:magnesium ion binding"/>
    <property type="evidence" value="ECO:0007669"/>
    <property type="project" value="UniProtKB-UniRule"/>
</dbReference>
<feature type="binding site" description="in other chain" evidence="8">
    <location>
        <begin position="17"/>
        <end position="20"/>
    </location>
    <ligand>
        <name>IMP</name>
        <dbReference type="ChEBI" id="CHEBI:58053"/>
        <note>ligand shared between dimeric partners</note>
    </ligand>
</feature>
<keyword evidence="8" id="KW-0963">Cytoplasm</keyword>
<dbReference type="InterPro" id="IPR042109">
    <property type="entry name" value="Adenylosuccinate_synth_dom1"/>
</dbReference>
<feature type="binding site" evidence="8">
    <location>
        <begin position="336"/>
        <end position="338"/>
    </location>
    <ligand>
        <name>GTP</name>
        <dbReference type="ChEBI" id="CHEBI:37565"/>
    </ligand>
</feature>
<dbReference type="GO" id="GO:0004019">
    <property type="term" value="F:adenylosuccinate synthase activity"/>
    <property type="evidence" value="ECO:0007669"/>
    <property type="project" value="UniProtKB-UniRule"/>
</dbReference>
<dbReference type="GO" id="GO:0005525">
    <property type="term" value="F:GTP binding"/>
    <property type="evidence" value="ECO:0007669"/>
    <property type="project" value="UniProtKB-UniRule"/>
</dbReference>
<feature type="binding site" evidence="8">
    <location>
        <position position="310"/>
    </location>
    <ligand>
        <name>GTP</name>
        <dbReference type="ChEBI" id="CHEBI:37565"/>
    </ligand>
</feature>
<reference evidence="10 11" key="1">
    <citation type="journal article" date="2016" name="Nat. Commun.">
        <title>Thousands of microbial genomes shed light on interconnected biogeochemical processes in an aquifer system.</title>
        <authorList>
            <person name="Anantharaman K."/>
            <person name="Brown C.T."/>
            <person name="Hug L.A."/>
            <person name="Sharon I."/>
            <person name="Castelle C.J."/>
            <person name="Probst A.J."/>
            <person name="Thomas B.C."/>
            <person name="Singh A."/>
            <person name="Wilkins M.J."/>
            <person name="Karaoz U."/>
            <person name="Brodie E.L."/>
            <person name="Williams K.H."/>
            <person name="Hubbard S.S."/>
            <person name="Banfield J.F."/>
        </authorList>
    </citation>
    <scope>NUCLEOTIDE SEQUENCE [LARGE SCALE GENOMIC DNA]</scope>
</reference>
<comment type="pathway">
    <text evidence="8 9">Purine metabolism; AMP biosynthesis via de novo pathway; AMP from IMP: step 1/2.</text>
</comment>
<feature type="binding site" evidence="8">
    <location>
        <position position="17"/>
    </location>
    <ligand>
        <name>Mg(2+)</name>
        <dbReference type="ChEBI" id="CHEBI:18420"/>
    </ligand>
</feature>
<feature type="binding site" evidence="8">
    <location>
        <position position="147"/>
    </location>
    <ligand>
        <name>IMP</name>
        <dbReference type="ChEBI" id="CHEBI:58053"/>
        <note>ligand shared between dimeric partners</note>
    </ligand>
</feature>
<evidence type="ECO:0000256" key="9">
    <source>
        <dbReference type="RuleBase" id="RU000520"/>
    </source>
</evidence>
<comment type="caution">
    <text evidence="10">The sequence shown here is derived from an EMBL/GenBank/DDBJ whole genome shotgun (WGS) entry which is preliminary data.</text>
</comment>
<dbReference type="InterPro" id="IPR018220">
    <property type="entry name" value="Adenylosuccin_syn_GTP-bd"/>
</dbReference>
<evidence type="ECO:0000256" key="4">
    <source>
        <dbReference type="ARBA" id="ARBA00022741"/>
    </source>
</evidence>
<keyword evidence="2 8" id="KW-0436">Ligase</keyword>
<feature type="binding site" description="in other chain" evidence="8">
    <location>
        <position position="133"/>
    </location>
    <ligand>
        <name>IMP</name>
        <dbReference type="ChEBI" id="CHEBI:58053"/>
        <note>ligand shared between dimeric partners</note>
    </ligand>
</feature>
<dbReference type="InterPro" id="IPR001114">
    <property type="entry name" value="Adenylosuccinate_synthetase"/>
</dbReference>
<dbReference type="GO" id="GO:0046040">
    <property type="term" value="P:IMP metabolic process"/>
    <property type="evidence" value="ECO:0007669"/>
    <property type="project" value="TreeGrafter"/>
</dbReference>
<organism evidence="10 11">
    <name type="scientific">Candidatus Uhrbacteria bacterium RIFCSPHIGHO2_12_FULL_54_23</name>
    <dbReference type="NCBI Taxonomy" id="1802397"/>
    <lineage>
        <taxon>Bacteria</taxon>
        <taxon>Candidatus Uhriibacteriota</taxon>
    </lineage>
</organism>
<evidence type="ECO:0000256" key="3">
    <source>
        <dbReference type="ARBA" id="ARBA00022723"/>
    </source>
</evidence>
<evidence type="ECO:0000256" key="1">
    <source>
        <dbReference type="ARBA" id="ARBA00011738"/>
    </source>
</evidence>
<feature type="binding site" description="in other chain" evidence="8">
    <location>
        <position position="229"/>
    </location>
    <ligand>
        <name>IMP</name>
        <dbReference type="ChEBI" id="CHEBI:58053"/>
        <note>ligand shared between dimeric partners</note>
    </ligand>
</feature>
<comment type="subcellular location">
    <subcellularLocation>
        <location evidence="8">Cytoplasm</location>
    </subcellularLocation>
</comment>
<dbReference type="Pfam" id="PF00709">
    <property type="entry name" value="Adenylsucc_synt"/>
    <property type="match status" value="1"/>
</dbReference>